<dbReference type="InterPro" id="IPR027417">
    <property type="entry name" value="P-loop_NTPase"/>
</dbReference>
<keyword evidence="16" id="KW-1185">Reference proteome</keyword>
<dbReference type="FunFam" id="3.40.50.300:FF:000925">
    <property type="entry name" value="DNA mismatch repair protein MSH2"/>
    <property type="match status" value="1"/>
</dbReference>
<name>A0AAD9FP26_PAPLA</name>
<evidence type="ECO:0000256" key="4">
    <source>
        <dbReference type="ARBA" id="ARBA00022741"/>
    </source>
</evidence>
<dbReference type="Pfam" id="PF05192">
    <property type="entry name" value="MutS_III"/>
    <property type="match status" value="1"/>
</dbReference>
<proteinExistence type="inferred from homology"/>
<evidence type="ECO:0000256" key="5">
    <source>
        <dbReference type="ARBA" id="ARBA00022763"/>
    </source>
</evidence>
<dbReference type="PROSITE" id="PS00486">
    <property type="entry name" value="DNA_MISMATCH_REPAIR_2"/>
    <property type="match status" value="1"/>
</dbReference>
<keyword evidence="4 12" id="KW-0547">Nucleotide-binding</keyword>
<dbReference type="SUPFAM" id="SSF52540">
    <property type="entry name" value="P-loop containing nucleoside triphosphate hydrolases"/>
    <property type="match status" value="1"/>
</dbReference>
<dbReference type="InterPro" id="IPR000432">
    <property type="entry name" value="DNA_mismatch_repair_MutS_C"/>
</dbReference>
<dbReference type="GO" id="GO:0140664">
    <property type="term" value="F:ATP-dependent DNA damage sensor activity"/>
    <property type="evidence" value="ECO:0007669"/>
    <property type="project" value="InterPro"/>
</dbReference>
<keyword evidence="13" id="KW-0175">Coiled coil</keyword>
<dbReference type="FunFam" id="3.30.420.110:FF:000002">
    <property type="entry name" value="DNA mismatch repair protein"/>
    <property type="match status" value="1"/>
</dbReference>
<keyword evidence="5 12" id="KW-0227">DNA damage</keyword>
<dbReference type="InterPro" id="IPR011184">
    <property type="entry name" value="DNA_mismatch_repair_Msh2"/>
</dbReference>
<dbReference type="GO" id="GO:0030983">
    <property type="term" value="F:mismatched DNA binding"/>
    <property type="evidence" value="ECO:0007669"/>
    <property type="project" value="InterPro"/>
</dbReference>
<evidence type="ECO:0000256" key="10">
    <source>
        <dbReference type="ARBA" id="ARBA00029795"/>
    </source>
</evidence>
<dbReference type="GO" id="GO:0032301">
    <property type="term" value="C:MutSalpha complex"/>
    <property type="evidence" value="ECO:0007669"/>
    <property type="project" value="TreeGrafter"/>
</dbReference>
<reference evidence="15" key="1">
    <citation type="submission" date="2023-02" db="EMBL/GenBank/DDBJ databases">
        <title>Identification and recombinant expression of a fungal hydrolase from Papiliotrema laurentii that hydrolyzes apple cutin and clears colloidal polyester polyurethane.</title>
        <authorList>
            <consortium name="DOE Joint Genome Institute"/>
            <person name="Roman V.A."/>
            <person name="Bojanowski C."/>
            <person name="Crable B.R."/>
            <person name="Wagner D.N."/>
            <person name="Hung C.S."/>
            <person name="Nadeau L.J."/>
            <person name="Schratz L."/>
            <person name="Haridas S."/>
            <person name="Pangilinan J."/>
            <person name="Lipzen A."/>
            <person name="Na H."/>
            <person name="Yan M."/>
            <person name="Ng V."/>
            <person name="Grigoriev I.V."/>
            <person name="Spatafora J.W."/>
            <person name="Barlow D."/>
            <person name="Biffinger J."/>
            <person name="Kelley-Loughnane N."/>
            <person name="Varaljay V.A."/>
            <person name="Crookes-Goodson W.J."/>
        </authorList>
    </citation>
    <scope>NUCLEOTIDE SEQUENCE</scope>
    <source>
        <strain evidence="15">5307AH</strain>
    </source>
</reference>
<dbReference type="FunFam" id="1.10.1420.10:FF:000003">
    <property type="entry name" value="DNA mismatch repair protein"/>
    <property type="match status" value="1"/>
</dbReference>
<dbReference type="GO" id="GO:0005524">
    <property type="term" value="F:ATP binding"/>
    <property type="evidence" value="ECO:0007669"/>
    <property type="project" value="UniProtKB-KW"/>
</dbReference>
<keyword evidence="8 12" id="KW-0234">DNA repair</keyword>
<dbReference type="PANTHER" id="PTHR11361:SF35">
    <property type="entry name" value="DNA MISMATCH REPAIR PROTEIN MSH2"/>
    <property type="match status" value="1"/>
</dbReference>
<dbReference type="GO" id="GO:0006298">
    <property type="term" value="P:mismatch repair"/>
    <property type="evidence" value="ECO:0007669"/>
    <property type="project" value="InterPro"/>
</dbReference>
<dbReference type="CDD" id="cd03285">
    <property type="entry name" value="ABC_MSH2_euk"/>
    <property type="match status" value="1"/>
</dbReference>
<dbReference type="GO" id="GO:0006312">
    <property type="term" value="P:mitotic recombination"/>
    <property type="evidence" value="ECO:0007669"/>
    <property type="project" value="TreeGrafter"/>
</dbReference>
<evidence type="ECO:0000256" key="11">
    <source>
        <dbReference type="ARBA" id="ARBA00073545"/>
    </source>
</evidence>
<accession>A0AAD9FP26</accession>
<evidence type="ECO:0000256" key="9">
    <source>
        <dbReference type="ARBA" id="ARBA00023242"/>
    </source>
</evidence>
<comment type="similarity">
    <text evidence="2 12">Belongs to the DNA mismatch repair MutS family.</text>
</comment>
<comment type="function">
    <text evidence="12">Component of the post-replicative DNA mismatch repair system (MMR).</text>
</comment>
<evidence type="ECO:0000256" key="12">
    <source>
        <dbReference type="RuleBase" id="RU003756"/>
    </source>
</evidence>
<dbReference type="SUPFAM" id="SSF48334">
    <property type="entry name" value="DNA repair protein MutS, domain III"/>
    <property type="match status" value="1"/>
</dbReference>
<comment type="caution">
    <text evidence="15">The sequence shown here is derived from an EMBL/GenBank/DDBJ whole genome shotgun (WGS) entry which is preliminary data.</text>
</comment>
<gene>
    <name evidence="15" type="ORF">DB88DRAFT_454819</name>
</gene>
<dbReference type="InterPro" id="IPR016151">
    <property type="entry name" value="DNA_mismatch_repair_MutS_N"/>
</dbReference>
<feature type="coiled-coil region" evidence="13">
    <location>
        <begin position="453"/>
        <end position="510"/>
    </location>
</feature>
<dbReference type="InterPro" id="IPR007695">
    <property type="entry name" value="DNA_mismatch_repair_MutS-lik_N"/>
</dbReference>
<sequence length="952" mass="106520">MPMYSSESTSAPKPAFDMDNDAEIQFCRFVEKMPLKPDGMVRLFDRGDYFSAHGADALLVADEVYKTTNVLKYLGRASSSTSKGLPSVTISKNLTKNFLRECLTARQMRVEIYEPEEGQAGRKNNARWLLGKTASPGNISQLEDLLFTDSDMVSDAVSMAIKISMKEGSRIVGCAVVDVQSKIIQVSEFVEDENYGNTESLLIQLGVKECLLPANEKGTDHELVKLRTVIERCQVIVTERKPADFVAKSVDQDLKRLLDESTAGATPPELDLKHAMSALAALLIYLSLLSDLSLHGQFRLRKYDLSQFMRLDASALKALSLMPNPLEGGGGRNMSVYGLLDKCKTSQGKRLLGRWLKQPLVNLHEITKRQNVVEAFVDDSMSRQAIQSDVLNLMPDFHRISKKFHRKAAGLEDIVRIYQAIAKIPKLITLLKGIEPYNPDTKALIDEIYIQPLEEKNDQLAKYQDLVEETIDLESNPHDYVLLPTLDNRLQEFRDEIQATVDEMDKEHRRVGKDLGIEIDKKVHLENHPVYKYSLRITKAEAGLLRGNKDYIELSTQKSGTIFTTRNLKRYSETFEDLTKQYIRESNHLVREIVKIASSYTGVLEELDGVIAAIDVIISFAHVAANASIPYIRPRLSEKGRGDVVLKGARHPCLEEQPDVHFIANDHEMRKDESEFIILTGPNMGGKSTYIRQIGVIALMAQIGSFVPADDAELPVFDCILARVGAGDSQLKGVSTFMAEMLETATILRAATPNSLIIIDELGRGTSTYDGFGLAWAISEHIASKIRCFCLFATHFHELTTLDQSLSHVKNLHVVAHVQPRADGGSDGKVENEITLLYQVKEGICDQSFGIHVAELAEFPESVVKLAKRKAEELEDFGDGASEGVLTKFSKTDSDDGTRLVKSFLDEWKAKVESRGEELTEEQQVEELRKVAQEYRERFEGNPWVQGLLEAF</sequence>
<keyword evidence="9" id="KW-0539">Nucleus</keyword>
<evidence type="ECO:0000256" key="2">
    <source>
        <dbReference type="ARBA" id="ARBA00006271"/>
    </source>
</evidence>
<dbReference type="Gene3D" id="1.10.1420.10">
    <property type="match status" value="2"/>
</dbReference>
<dbReference type="InterPro" id="IPR007860">
    <property type="entry name" value="DNA_mmatch_repair_MutS_con_dom"/>
</dbReference>
<organism evidence="15 16">
    <name type="scientific">Papiliotrema laurentii</name>
    <name type="common">Cryptococcus laurentii</name>
    <dbReference type="NCBI Taxonomy" id="5418"/>
    <lineage>
        <taxon>Eukaryota</taxon>
        <taxon>Fungi</taxon>
        <taxon>Dikarya</taxon>
        <taxon>Basidiomycota</taxon>
        <taxon>Agaricomycotina</taxon>
        <taxon>Tremellomycetes</taxon>
        <taxon>Tremellales</taxon>
        <taxon>Rhynchogastremaceae</taxon>
        <taxon>Papiliotrema</taxon>
    </lineage>
</organism>
<evidence type="ECO:0000259" key="14">
    <source>
        <dbReference type="PROSITE" id="PS00486"/>
    </source>
</evidence>
<dbReference type="FunFam" id="3.40.1170.10:FF:000003">
    <property type="entry name" value="DNA mismatch repair protein"/>
    <property type="match status" value="1"/>
</dbReference>
<dbReference type="Pfam" id="PF00488">
    <property type="entry name" value="MutS_V"/>
    <property type="match status" value="1"/>
</dbReference>
<dbReference type="NCBIfam" id="NF003810">
    <property type="entry name" value="PRK05399.1"/>
    <property type="match status" value="1"/>
</dbReference>
<keyword evidence="6" id="KW-0067">ATP-binding</keyword>
<dbReference type="Pfam" id="PF05188">
    <property type="entry name" value="MutS_II"/>
    <property type="match status" value="1"/>
</dbReference>
<dbReference type="InterPro" id="IPR036187">
    <property type="entry name" value="DNA_mismatch_repair_MutS_sf"/>
</dbReference>
<dbReference type="SMART" id="SM00534">
    <property type="entry name" value="MUTSac"/>
    <property type="match status" value="1"/>
</dbReference>
<evidence type="ECO:0000256" key="7">
    <source>
        <dbReference type="ARBA" id="ARBA00023125"/>
    </source>
</evidence>
<dbReference type="PANTHER" id="PTHR11361">
    <property type="entry name" value="DNA MISMATCH REPAIR PROTEIN MUTS FAMILY MEMBER"/>
    <property type="match status" value="1"/>
</dbReference>
<dbReference type="Gene3D" id="3.40.50.300">
    <property type="entry name" value="P-loop containing nucleotide triphosphate hydrolases"/>
    <property type="match status" value="1"/>
</dbReference>
<dbReference type="Pfam" id="PF05190">
    <property type="entry name" value="MutS_IV"/>
    <property type="match status" value="1"/>
</dbReference>
<dbReference type="InterPro" id="IPR007861">
    <property type="entry name" value="DNA_mismatch_repair_MutS_clamp"/>
</dbReference>
<dbReference type="EMBL" id="JAODAN010000007">
    <property type="protein sequence ID" value="KAK1923021.1"/>
    <property type="molecule type" value="Genomic_DNA"/>
</dbReference>
<keyword evidence="7 12" id="KW-0238">DNA-binding</keyword>
<evidence type="ECO:0000256" key="13">
    <source>
        <dbReference type="SAM" id="Coils"/>
    </source>
</evidence>
<dbReference type="InterPro" id="IPR045076">
    <property type="entry name" value="MutS"/>
</dbReference>
<evidence type="ECO:0000256" key="1">
    <source>
        <dbReference type="ARBA" id="ARBA00004123"/>
    </source>
</evidence>
<evidence type="ECO:0000313" key="16">
    <source>
        <dbReference type="Proteomes" id="UP001182556"/>
    </source>
</evidence>
<evidence type="ECO:0000256" key="8">
    <source>
        <dbReference type="ARBA" id="ARBA00023204"/>
    </source>
</evidence>
<evidence type="ECO:0000256" key="6">
    <source>
        <dbReference type="ARBA" id="ARBA00022840"/>
    </source>
</evidence>
<dbReference type="Proteomes" id="UP001182556">
    <property type="component" value="Unassembled WGS sequence"/>
</dbReference>
<dbReference type="InterPro" id="IPR032642">
    <property type="entry name" value="Msh2_ATP-bd"/>
</dbReference>
<evidence type="ECO:0000313" key="15">
    <source>
        <dbReference type="EMBL" id="KAK1923021.1"/>
    </source>
</evidence>
<comment type="subcellular location">
    <subcellularLocation>
        <location evidence="1">Nucleus</location>
    </subcellularLocation>
</comment>
<dbReference type="Pfam" id="PF01624">
    <property type="entry name" value="MutS_I"/>
    <property type="match status" value="1"/>
</dbReference>
<dbReference type="PIRSF" id="PIRSF005813">
    <property type="entry name" value="MSH2"/>
    <property type="match status" value="1"/>
</dbReference>
<protein>
    <recommendedName>
        <fullName evidence="11">DNA mismatch repair protein MSH2</fullName>
    </recommendedName>
    <alternativeName>
        <fullName evidence="3">DNA mismatch repair protein Msh2</fullName>
    </alternativeName>
    <alternativeName>
        <fullName evidence="10">MutS protein homolog 2</fullName>
    </alternativeName>
</protein>
<dbReference type="GO" id="GO:0051053">
    <property type="term" value="P:negative regulation of DNA metabolic process"/>
    <property type="evidence" value="ECO:0007669"/>
    <property type="project" value="UniProtKB-ARBA"/>
</dbReference>
<dbReference type="InterPro" id="IPR036678">
    <property type="entry name" value="MutS_con_dom_sf"/>
</dbReference>
<dbReference type="Gene3D" id="3.40.1170.10">
    <property type="entry name" value="DNA repair protein MutS, domain I"/>
    <property type="match status" value="1"/>
</dbReference>
<dbReference type="Gene3D" id="3.30.420.110">
    <property type="entry name" value="MutS, connector domain"/>
    <property type="match status" value="1"/>
</dbReference>
<feature type="domain" description="DNA mismatch repair proteins mutS family" evidence="14">
    <location>
        <begin position="755"/>
        <end position="771"/>
    </location>
</feature>
<evidence type="ECO:0000256" key="3">
    <source>
        <dbReference type="ARBA" id="ARBA00019549"/>
    </source>
</evidence>
<dbReference type="InterPro" id="IPR007696">
    <property type="entry name" value="DNA_mismatch_repair_MutS_core"/>
</dbReference>
<dbReference type="SMART" id="SM00533">
    <property type="entry name" value="MUTSd"/>
    <property type="match status" value="1"/>
</dbReference>
<dbReference type="AlphaFoldDB" id="A0AAD9FP26"/>